<name>R7RZ39_STEHR</name>
<feature type="domain" description="L-tryptophan decarboxylase PsiD-like" evidence="3">
    <location>
        <begin position="49"/>
        <end position="176"/>
    </location>
</feature>
<dbReference type="GO" id="GO:0005739">
    <property type="term" value="C:mitochondrion"/>
    <property type="evidence" value="ECO:0007669"/>
    <property type="project" value="TreeGrafter"/>
</dbReference>
<dbReference type="PANTHER" id="PTHR10067:SF9">
    <property type="entry name" value="PHOSPHATIDYLSERINE DECARBOXYLASE FAMILY PROTEIN (AFU_ORTHOLOGUE AFUA_7G01730)"/>
    <property type="match status" value="1"/>
</dbReference>
<dbReference type="OrthoDB" id="5973539at2759"/>
<dbReference type="AlphaFoldDB" id="R7RZ39"/>
<dbReference type="PANTHER" id="PTHR10067">
    <property type="entry name" value="PHOSPHATIDYLSERINE DECARBOXYLASE"/>
    <property type="match status" value="1"/>
</dbReference>
<dbReference type="eggNOG" id="KOG2419">
    <property type="taxonomic scope" value="Eukaryota"/>
</dbReference>
<accession>R7RZ39</accession>
<gene>
    <name evidence="4" type="ORF">STEHIDRAFT_135712</name>
</gene>
<proteinExistence type="predicted"/>
<dbReference type="InterPro" id="IPR003817">
    <property type="entry name" value="PS_Dcarbxylase"/>
</dbReference>
<dbReference type="GO" id="GO:0006646">
    <property type="term" value="P:phosphatidylethanolamine biosynthetic process"/>
    <property type="evidence" value="ECO:0007669"/>
    <property type="project" value="TreeGrafter"/>
</dbReference>
<dbReference type="Pfam" id="PF12588">
    <property type="entry name" value="PSDC"/>
    <property type="match status" value="1"/>
</dbReference>
<protein>
    <recommendedName>
        <fullName evidence="3">L-tryptophan decarboxylase PsiD-like domain-containing protein</fullName>
    </recommendedName>
</protein>
<keyword evidence="5" id="KW-1185">Reference proteome</keyword>
<organism evidence="4 5">
    <name type="scientific">Stereum hirsutum (strain FP-91666)</name>
    <name type="common">White-rot fungus</name>
    <dbReference type="NCBI Taxonomy" id="721885"/>
    <lineage>
        <taxon>Eukaryota</taxon>
        <taxon>Fungi</taxon>
        <taxon>Dikarya</taxon>
        <taxon>Basidiomycota</taxon>
        <taxon>Agaricomycotina</taxon>
        <taxon>Agaricomycetes</taxon>
        <taxon>Russulales</taxon>
        <taxon>Stereaceae</taxon>
        <taxon>Stereum</taxon>
    </lineage>
</organism>
<dbReference type="RefSeq" id="XP_007311371.1">
    <property type="nucleotide sequence ID" value="XM_007311309.1"/>
</dbReference>
<dbReference type="InterPro" id="IPR022237">
    <property type="entry name" value="PsiD-like"/>
</dbReference>
<dbReference type="Proteomes" id="UP000053927">
    <property type="component" value="Unassembled WGS sequence"/>
</dbReference>
<evidence type="ECO:0000259" key="3">
    <source>
        <dbReference type="Pfam" id="PF12588"/>
    </source>
</evidence>
<reference evidence="5" key="1">
    <citation type="journal article" date="2012" name="Science">
        <title>The Paleozoic origin of enzymatic lignin decomposition reconstructed from 31 fungal genomes.</title>
        <authorList>
            <person name="Floudas D."/>
            <person name="Binder M."/>
            <person name="Riley R."/>
            <person name="Barry K."/>
            <person name="Blanchette R.A."/>
            <person name="Henrissat B."/>
            <person name="Martinez A.T."/>
            <person name="Otillar R."/>
            <person name="Spatafora J.W."/>
            <person name="Yadav J.S."/>
            <person name="Aerts A."/>
            <person name="Benoit I."/>
            <person name="Boyd A."/>
            <person name="Carlson A."/>
            <person name="Copeland A."/>
            <person name="Coutinho P.M."/>
            <person name="de Vries R.P."/>
            <person name="Ferreira P."/>
            <person name="Findley K."/>
            <person name="Foster B."/>
            <person name="Gaskell J."/>
            <person name="Glotzer D."/>
            <person name="Gorecki P."/>
            <person name="Heitman J."/>
            <person name="Hesse C."/>
            <person name="Hori C."/>
            <person name="Igarashi K."/>
            <person name="Jurgens J.A."/>
            <person name="Kallen N."/>
            <person name="Kersten P."/>
            <person name="Kohler A."/>
            <person name="Kuees U."/>
            <person name="Kumar T.K.A."/>
            <person name="Kuo A."/>
            <person name="LaButti K."/>
            <person name="Larrondo L.F."/>
            <person name="Lindquist E."/>
            <person name="Ling A."/>
            <person name="Lombard V."/>
            <person name="Lucas S."/>
            <person name="Lundell T."/>
            <person name="Martin R."/>
            <person name="McLaughlin D.J."/>
            <person name="Morgenstern I."/>
            <person name="Morin E."/>
            <person name="Murat C."/>
            <person name="Nagy L.G."/>
            <person name="Nolan M."/>
            <person name="Ohm R.A."/>
            <person name="Patyshakuliyeva A."/>
            <person name="Rokas A."/>
            <person name="Ruiz-Duenas F.J."/>
            <person name="Sabat G."/>
            <person name="Salamov A."/>
            <person name="Samejima M."/>
            <person name="Schmutz J."/>
            <person name="Slot J.C."/>
            <person name="St John F."/>
            <person name="Stenlid J."/>
            <person name="Sun H."/>
            <person name="Sun S."/>
            <person name="Syed K."/>
            <person name="Tsang A."/>
            <person name="Wiebenga A."/>
            <person name="Young D."/>
            <person name="Pisabarro A."/>
            <person name="Eastwood D.C."/>
            <person name="Martin F."/>
            <person name="Cullen D."/>
            <person name="Grigoriev I.V."/>
            <person name="Hibbett D.S."/>
        </authorList>
    </citation>
    <scope>NUCLEOTIDE SEQUENCE [LARGE SCALE GENOMIC DNA]</scope>
    <source>
        <strain evidence="5">FP-91666</strain>
    </source>
</reference>
<evidence type="ECO:0000313" key="5">
    <source>
        <dbReference type="Proteomes" id="UP000053927"/>
    </source>
</evidence>
<sequence>MPSAQLYPQTSTIRYGGWLPHSKDAYEKFFRHLNNKAATRRRAKSSHIQAVGEFEDAIRADPEMLGLFEQTFLQAATPQNHVEDFDCLLHFLDIILVQPPSFIENDIGEPIGVPIYIVFDLLSNTAAAYQLFSKPAFNVAMKKLLDSWGAFLSSPGSNTTLTDKEGGWFSDEGIKTLEDKGRGDFDTTYIHPKPDEVNRGYESWNEFFIREIKDEARPIVSDGNPANIISACESAVLRLDRNVKAHDQFWLKAQKYSLYGMLDRDESTTQYFTGGTVYQAFLSPYDYHRWRAPVSGTVVKADIIPGTYYAVLPDEGAEEGDPDFEPGAPYGALIRSQAWLTQSATRAIILIDTGNPKIGIVGFIGVGMVEVSTCVLSVEAGRKVQQGEEIGMFQFGGSTHVLLFGPDVKLTFVEDVEKDGTKRDGTYSADVPRTNRQVYHGVVVEGSVLDEFSMWKYTVTHTYNLEIRDAINVQTRIYYTTFASRLHGARPHLNDSYQLPPKHV</sequence>
<dbReference type="KEGG" id="shs:STEHIDRAFT_135712"/>
<dbReference type="GeneID" id="18798466"/>
<dbReference type="EMBL" id="JH687403">
    <property type="protein sequence ID" value="EIM79582.1"/>
    <property type="molecule type" value="Genomic_DNA"/>
</dbReference>
<evidence type="ECO:0000313" key="4">
    <source>
        <dbReference type="EMBL" id="EIM79582.1"/>
    </source>
</evidence>
<keyword evidence="2" id="KW-0456">Lyase</keyword>
<dbReference type="Pfam" id="PF02666">
    <property type="entry name" value="PS_Dcarbxylase"/>
    <property type="match status" value="1"/>
</dbReference>
<dbReference type="GO" id="GO:0004609">
    <property type="term" value="F:phosphatidylserine decarboxylase activity"/>
    <property type="evidence" value="ECO:0007669"/>
    <property type="project" value="InterPro"/>
</dbReference>
<evidence type="ECO:0000256" key="2">
    <source>
        <dbReference type="ARBA" id="ARBA00023239"/>
    </source>
</evidence>
<keyword evidence="1" id="KW-0210">Decarboxylase</keyword>
<evidence type="ECO:0000256" key="1">
    <source>
        <dbReference type="ARBA" id="ARBA00022793"/>
    </source>
</evidence>
<dbReference type="OMA" id="LIYSACE"/>